<proteinExistence type="predicted"/>
<organism evidence="2 3">
    <name type="scientific">Saccharomonospora xinjiangensis XJ-54</name>
    <dbReference type="NCBI Taxonomy" id="882086"/>
    <lineage>
        <taxon>Bacteria</taxon>
        <taxon>Bacillati</taxon>
        <taxon>Actinomycetota</taxon>
        <taxon>Actinomycetes</taxon>
        <taxon>Pseudonocardiales</taxon>
        <taxon>Pseudonocardiaceae</taxon>
        <taxon>Saccharomonospora</taxon>
    </lineage>
</organism>
<feature type="region of interest" description="Disordered" evidence="1">
    <location>
        <begin position="1"/>
        <end position="51"/>
    </location>
</feature>
<dbReference type="HOGENOM" id="CLU_2036358_0_0_11"/>
<evidence type="ECO:0000256" key="1">
    <source>
        <dbReference type="SAM" id="MobiDB-lite"/>
    </source>
</evidence>
<name>I0V8R4_9PSEU</name>
<sequence>MHVNQPAPQPQREPGEPREPPWPWWQRDASSTPARPVWRRADGAPAGFRPVDPPRWVWVDLRAALRKDAFTFTDDNPAGLQYRYEAKGLLRAWMPSVDGAALALVTYQLLTADLAWRTTVTAFVPAHSVRFRSRTGRESR</sequence>
<reference evidence="2 3" key="1">
    <citation type="submission" date="2012-01" db="EMBL/GenBank/DDBJ databases">
        <title>Improved High-Quality Draft sequence of Saccharomonospora xinjiangensis XJ-54.</title>
        <authorList>
            <consortium name="US DOE Joint Genome Institute"/>
            <person name="Lucas S."/>
            <person name="Han J."/>
            <person name="Lapidus A."/>
            <person name="Cheng J.-F."/>
            <person name="Goodwin L."/>
            <person name="Pitluck S."/>
            <person name="Peters L."/>
            <person name="Mikhailova N."/>
            <person name="Teshima H."/>
            <person name="Detter J.C."/>
            <person name="Han C."/>
            <person name="Tapia R."/>
            <person name="Land M."/>
            <person name="Hauser L."/>
            <person name="Kyrpides N."/>
            <person name="Ivanova N."/>
            <person name="Pagani I."/>
            <person name="Brambilla E.-M."/>
            <person name="Klenk H.-P."/>
            <person name="Woyke T."/>
        </authorList>
    </citation>
    <scope>NUCLEOTIDE SEQUENCE [LARGE SCALE GENOMIC DNA]</scope>
    <source>
        <strain evidence="2 3">XJ-54</strain>
    </source>
</reference>
<dbReference type="STRING" id="882086.SacxiDRAFT_4336"/>
<keyword evidence="3" id="KW-1185">Reference proteome</keyword>
<protein>
    <submittedName>
        <fullName evidence="2">Uncharacterized protein</fullName>
    </submittedName>
</protein>
<dbReference type="eggNOG" id="ENOG503016F">
    <property type="taxonomic scope" value="Bacteria"/>
</dbReference>
<evidence type="ECO:0000313" key="3">
    <source>
        <dbReference type="Proteomes" id="UP000004691"/>
    </source>
</evidence>
<accession>I0V8R4</accession>
<gene>
    <name evidence="2" type="ORF">SacxiDRAFT_4336</name>
</gene>
<dbReference type="AlphaFoldDB" id="I0V8R4"/>
<dbReference type="Proteomes" id="UP000004691">
    <property type="component" value="Unassembled WGS sequence"/>
</dbReference>
<evidence type="ECO:0000313" key="2">
    <source>
        <dbReference type="EMBL" id="EID56517.1"/>
    </source>
</evidence>
<dbReference type="EMBL" id="JH636049">
    <property type="protein sequence ID" value="EID56517.1"/>
    <property type="molecule type" value="Genomic_DNA"/>
</dbReference>